<organism evidence="1 2">
    <name type="scientific">Odoribacter splanchnicus</name>
    <dbReference type="NCBI Taxonomy" id="28118"/>
    <lineage>
        <taxon>Bacteria</taxon>
        <taxon>Pseudomonadati</taxon>
        <taxon>Bacteroidota</taxon>
        <taxon>Bacteroidia</taxon>
        <taxon>Bacteroidales</taxon>
        <taxon>Odoribacteraceae</taxon>
        <taxon>Odoribacter</taxon>
    </lineage>
</organism>
<accession>A0A412WME8</accession>
<reference evidence="1 2" key="1">
    <citation type="submission" date="2018-08" db="EMBL/GenBank/DDBJ databases">
        <title>A genome reference for cultivated species of the human gut microbiota.</title>
        <authorList>
            <person name="Zou Y."/>
            <person name="Xue W."/>
            <person name="Luo G."/>
        </authorList>
    </citation>
    <scope>NUCLEOTIDE SEQUENCE [LARGE SCALE GENOMIC DNA]</scope>
    <source>
        <strain evidence="1 2">AF14-6AC</strain>
    </source>
</reference>
<proteinExistence type="predicted"/>
<name>A0A412WME8_9BACT</name>
<comment type="caution">
    <text evidence="1">The sequence shown here is derived from an EMBL/GenBank/DDBJ whole genome shotgun (WGS) entry which is preliminary data.</text>
</comment>
<evidence type="ECO:0000313" key="2">
    <source>
        <dbReference type="Proteomes" id="UP000283426"/>
    </source>
</evidence>
<evidence type="ECO:0000313" key="1">
    <source>
        <dbReference type="EMBL" id="RGV28446.1"/>
    </source>
</evidence>
<dbReference type="AlphaFoldDB" id="A0A412WME8"/>
<protein>
    <submittedName>
        <fullName evidence="1">Uncharacterized protein</fullName>
    </submittedName>
</protein>
<gene>
    <name evidence="1" type="ORF">DWW24_05465</name>
</gene>
<dbReference type="Proteomes" id="UP000283426">
    <property type="component" value="Unassembled WGS sequence"/>
</dbReference>
<sequence length="82" mass="9084">MKMRKKARIFIGGIILLTSLSINFMFSKESTITNITFDNIDALAEKESIDPDATCIYVGTFCFGVDAEGHIGNHFGLSSYKE</sequence>
<dbReference type="EMBL" id="QRYW01000009">
    <property type="protein sequence ID" value="RGV28446.1"/>
    <property type="molecule type" value="Genomic_DNA"/>
</dbReference>